<dbReference type="EMBL" id="JAEFCI010007340">
    <property type="protein sequence ID" value="KAG5459124.1"/>
    <property type="molecule type" value="Genomic_DNA"/>
</dbReference>
<feature type="region of interest" description="Disordered" evidence="1">
    <location>
        <begin position="1"/>
        <end position="160"/>
    </location>
</feature>
<feature type="compositionally biased region" description="Low complexity" evidence="1">
    <location>
        <begin position="139"/>
        <end position="160"/>
    </location>
</feature>
<keyword evidence="3" id="KW-1185">Reference proteome</keyword>
<accession>A0A8H7ZTU7</accession>
<name>A0A8H7ZTU7_9FUNG</name>
<dbReference type="AlphaFoldDB" id="A0A8H7ZTU7"/>
<gene>
    <name evidence="2" type="ORF">BJ554DRAFT_519</name>
</gene>
<evidence type="ECO:0000256" key="1">
    <source>
        <dbReference type="SAM" id="MobiDB-lite"/>
    </source>
</evidence>
<feature type="compositionally biased region" description="Low complexity" evidence="1">
    <location>
        <begin position="64"/>
        <end position="76"/>
    </location>
</feature>
<feature type="compositionally biased region" description="Basic and acidic residues" evidence="1">
    <location>
        <begin position="77"/>
        <end position="90"/>
    </location>
</feature>
<feature type="compositionally biased region" description="Basic and acidic residues" evidence="1">
    <location>
        <begin position="121"/>
        <end position="131"/>
    </location>
</feature>
<reference evidence="2 3" key="1">
    <citation type="journal article" name="Sci. Rep.">
        <title>Genome-scale phylogenetic analyses confirm Olpidium as the closest living zoosporic fungus to the non-flagellated, terrestrial fungi.</title>
        <authorList>
            <person name="Chang Y."/>
            <person name="Rochon D."/>
            <person name="Sekimoto S."/>
            <person name="Wang Y."/>
            <person name="Chovatia M."/>
            <person name="Sandor L."/>
            <person name="Salamov A."/>
            <person name="Grigoriev I.V."/>
            <person name="Stajich J.E."/>
            <person name="Spatafora J.W."/>
        </authorList>
    </citation>
    <scope>NUCLEOTIDE SEQUENCE [LARGE SCALE GENOMIC DNA]</scope>
    <source>
        <strain evidence="2">S191</strain>
    </source>
</reference>
<dbReference type="Proteomes" id="UP000673691">
    <property type="component" value="Unassembled WGS sequence"/>
</dbReference>
<dbReference type="OrthoDB" id="5627at2759"/>
<proteinExistence type="predicted"/>
<comment type="caution">
    <text evidence="2">The sequence shown here is derived from an EMBL/GenBank/DDBJ whole genome shotgun (WGS) entry which is preliminary data.</text>
</comment>
<organism evidence="2 3">
    <name type="scientific">Olpidium bornovanus</name>
    <dbReference type="NCBI Taxonomy" id="278681"/>
    <lineage>
        <taxon>Eukaryota</taxon>
        <taxon>Fungi</taxon>
        <taxon>Fungi incertae sedis</taxon>
        <taxon>Olpidiomycota</taxon>
        <taxon>Olpidiomycotina</taxon>
        <taxon>Olpidiomycetes</taxon>
        <taxon>Olpidiales</taxon>
        <taxon>Olpidiaceae</taxon>
        <taxon>Olpidium</taxon>
    </lineage>
</organism>
<sequence>MPPKTTKTTAHDAARRKGRNYRTKQPAAGWGEGGVSAERPPASPEEDGEQEPPARGQPPRQGEADSPPSAANAAARKGAEATGEKDDKVSETGLWPPVSKRLSENLEDLFEFRRLRKRKHGVDSEKLQKGESKKKRSKAGAVSEGSAPAGAGGAEQAAGA</sequence>
<evidence type="ECO:0000313" key="3">
    <source>
        <dbReference type="Proteomes" id="UP000673691"/>
    </source>
</evidence>
<protein>
    <submittedName>
        <fullName evidence="2">Uncharacterized protein</fullName>
    </submittedName>
</protein>
<evidence type="ECO:0000313" key="2">
    <source>
        <dbReference type="EMBL" id="KAG5459124.1"/>
    </source>
</evidence>